<dbReference type="AlphaFoldDB" id="X1TZ92"/>
<accession>X1TZ92</accession>
<protein>
    <submittedName>
        <fullName evidence="1">Uncharacterized protein</fullName>
    </submittedName>
</protein>
<comment type="caution">
    <text evidence="1">The sequence shown here is derived from an EMBL/GenBank/DDBJ whole genome shotgun (WGS) entry which is preliminary data.</text>
</comment>
<name>X1TZ92_9ZZZZ</name>
<organism evidence="1">
    <name type="scientific">marine sediment metagenome</name>
    <dbReference type="NCBI Taxonomy" id="412755"/>
    <lineage>
        <taxon>unclassified sequences</taxon>
        <taxon>metagenomes</taxon>
        <taxon>ecological metagenomes</taxon>
    </lineage>
</organism>
<evidence type="ECO:0000313" key="1">
    <source>
        <dbReference type="EMBL" id="GAI96691.1"/>
    </source>
</evidence>
<dbReference type="EMBL" id="BARW01015603">
    <property type="protein sequence ID" value="GAI96691.1"/>
    <property type="molecule type" value="Genomic_DNA"/>
</dbReference>
<reference evidence="1" key="1">
    <citation type="journal article" date="2014" name="Front. Microbiol.">
        <title>High frequency of phylogenetically diverse reductive dehalogenase-homologous genes in deep subseafloor sedimentary metagenomes.</title>
        <authorList>
            <person name="Kawai M."/>
            <person name="Futagami T."/>
            <person name="Toyoda A."/>
            <person name="Takaki Y."/>
            <person name="Nishi S."/>
            <person name="Hori S."/>
            <person name="Arai W."/>
            <person name="Tsubouchi T."/>
            <person name="Morono Y."/>
            <person name="Uchiyama I."/>
            <person name="Ito T."/>
            <person name="Fujiyama A."/>
            <person name="Inagaki F."/>
            <person name="Takami H."/>
        </authorList>
    </citation>
    <scope>NUCLEOTIDE SEQUENCE</scope>
    <source>
        <strain evidence="1">Expedition CK06-06</strain>
    </source>
</reference>
<dbReference type="Pfam" id="PF19131">
    <property type="entry name" value="DUF5814"/>
    <property type="match status" value="1"/>
</dbReference>
<sequence>STYNEGVKKEKIYEFYNFLINSDYKLEAFLIKLLKLKLIQIENNSLYKPTLLGLAVAKSFLTVEKSLEIINSLKKKEKKIIDIVLELKALRNVYLTNKVVADLSKNYQRSKYFSNNFFSAAVLSLMDANYVKKRKTFSREFIEYIVKWTREIFNCDCKDSPYCECGRLNLERIILKLRIEDNFSIEEINNYLEEEYNILVFKGDIINYLESLIYSFESVFNISKGLLKLDSDYKKELLEIPEIIERIKN</sequence>
<feature type="non-terminal residue" evidence="1">
    <location>
        <position position="1"/>
    </location>
</feature>
<gene>
    <name evidence="1" type="ORF">S12H4_27342</name>
</gene>
<proteinExistence type="predicted"/>
<dbReference type="InterPro" id="IPR043852">
    <property type="entry name" value="DUF5814"/>
</dbReference>